<organism evidence="2 3">
    <name type="scientific">Triangularia verruculosa</name>
    <dbReference type="NCBI Taxonomy" id="2587418"/>
    <lineage>
        <taxon>Eukaryota</taxon>
        <taxon>Fungi</taxon>
        <taxon>Dikarya</taxon>
        <taxon>Ascomycota</taxon>
        <taxon>Pezizomycotina</taxon>
        <taxon>Sordariomycetes</taxon>
        <taxon>Sordariomycetidae</taxon>
        <taxon>Sordariales</taxon>
        <taxon>Podosporaceae</taxon>
        <taxon>Triangularia</taxon>
    </lineage>
</organism>
<evidence type="ECO:0000313" key="3">
    <source>
        <dbReference type="Proteomes" id="UP001303160"/>
    </source>
</evidence>
<keyword evidence="3" id="KW-1185">Reference proteome</keyword>
<sequence length="311" mass="35415">MTKMSVVPPPYRDTSPPPEDPEDANSIQHVTVEEPPAYSQLETTTLSPDDVVQPATFSIHGRFIYASPDPTTPPSSDPSYQTNRAILAAAQGSQQFEFQRVEYKYKTSNTTGRPVMSHRGKDIYTLVRHPPFLGWPSQAQAVSTSRKTLGEIHICKSPVFHHGYRANKILPEQEVKRLERKGEKVPKDYFWQIKEAGGDKGEDAWEWKDSKGKTVAYQWKEKNVAQGEHSGSSRDPDGVAAAKEGWIPKLQVLVELDRRTLDSLVAVWCLWLLHLHLEATKVKKTWEDRYNQMTKKRPDDVYQGGFFSFKF</sequence>
<dbReference type="Proteomes" id="UP001303160">
    <property type="component" value="Unassembled WGS sequence"/>
</dbReference>
<evidence type="ECO:0000313" key="2">
    <source>
        <dbReference type="EMBL" id="KAK4202359.1"/>
    </source>
</evidence>
<feature type="compositionally biased region" description="Pro residues" evidence="1">
    <location>
        <begin position="7"/>
        <end position="18"/>
    </location>
</feature>
<dbReference type="AlphaFoldDB" id="A0AAN7AXA7"/>
<proteinExistence type="predicted"/>
<reference evidence="2" key="2">
    <citation type="submission" date="2023-05" db="EMBL/GenBank/DDBJ databases">
        <authorList>
            <consortium name="Lawrence Berkeley National Laboratory"/>
            <person name="Steindorff A."/>
            <person name="Hensen N."/>
            <person name="Bonometti L."/>
            <person name="Westerberg I."/>
            <person name="Brannstrom I.O."/>
            <person name="Guillou S."/>
            <person name="Cros-Aarteil S."/>
            <person name="Calhoun S."/>
            <person name="Haridas S."/>
            <person name="Kuo A."/>
            <person name="Mondo S."/>
            <person name="Pangilinan J."/>
            <person name="Riley R."/>
            <person name="Labutti K."/>
            <person name="Andreopoulos B."/>
            <person name="Lipzen A."/>
            <person name="Chen C."/>
            <person name="Yanf M."/>
            <person name="Daum C."/>
            <person name="Ng V."/>
            <person name="Clum A."/>
            <person name="Ohm R."/>
            <person name="Martin F."/>
            <person name="Silar P."/>
            <person name="Natvig D."/>
            <person name="Lalanne C."/>
            <person name="Gautier V."/>
            <person name="Ament-Velasquez S.L."/>
            <person name="Kruys A."/>
            <person name="Hutchinson M.I."/>
            <person name="Powell A.J."/>
            <person name="Barry K."/>
            <person name="Miller A.N."/>
            <person name="Grigoriev I.V."/>
            <person name="Debuchy R."/>
            <person name="Gladieux P."/>
            <person name="Thoren M.H."/>
            <person name="Johannesson H."/>
        </authorList>
    </citation>
    <scope>NUCLEOTIDE SEQUENCE</scope>
    <source>
        <strain evidence="2">CBS 315.58</strain>
    </source>
</reference>
<dbReference type="EMBL" id="MU863898">
    <property type="protein sequence ID" value="KAK4202359.1"/>
    <property type="molecule type" value="Genomic_DNA"/>
</dbReference>
<comment type="caution">
    <text evidence="2">The sequence shown here is derived from an EMBL/GenBank/DDBJ whole genome shotgun (WGS) entry which is preliminary data.</text>
</comment>
<gene>
    <name evidence="2" type="ORF">QBC40DRAFT_338411</name>
</gene>
<name>A0AAN7AXA7_9PEZI</name>
<evidence type="ECO:0000256" key="1">
    <source>
        <dbReference type="SAM" id="MobiDB-lite"/>
    </source>
</evidence>
<feature type="region of interest" description="Disordered" evidence="1">
    <location>
        <begin position="1"/>
        <end position="31"/>
    </location>
</feature>
<reference evidence="2" key="1">
    <citation type="journal article" date="2023" name="Mol. Phylogenet. Evol.">
        <title>Genome-scale phylogeny and comparative genomics of the fungal order Sordariales.</title>
        <authorList>
            <person name="Hensen N."/>
            <person name="Bonometti L."/>
            <person name="Westerberg I."/>
            <person name="Brannstrom I.O."/>
            <person name="Guillou S."/>
            <person name="Cros-Aarteil S."/>
            <person name="Calhoun S."/>
            <person name="Haridas S."/>
            <person name="Kuo A."/>
            <person name="Mondo S."/>
            <person name="Pangilinan J."/>
            <person name="Riley R."/>
            <person name="LaButti K."/>
            <person name="Andreopoulos B."/>
            <person name="Lipzen A."/>
            <person name="Chen C."/>
            <person name="Yan M."/>
            <person name="Daum C."/>
            <person name="Ng V."/>
            <person name="Clum A."/>
            <person name="Steindorff A."/>
            <person name="Ohm R.A."/>
            <person name="Martin F."/>
            <person name="Silar P."/>
            <person name="Natvig D.O."/>
            <person name="Lalanne C."/>
            <person name="Gautier V."/>
            <person name="Ament-Velasquez S.L."/>
            <person name="Kruys A."/>
            <person name="Hutchinson M.I."/>
            <person name="Powell A.J."/>
            <person name="Barry K."/>
            <person name="Miller A.N."/>
            <person name="Grigoriev I.V."/>
            <person name="Debuchy R."/>
            <person name="Gladieux P."/>
            <person name="Hiltunen Thoren M."/>
            <person name="Johannesson H."/>
        </authorList>
    </citation>
    <scope>NUCLEOTIDE SEQUENCE</scope>
    <source>
        <strain evidence="2">CBS 315.58</strain>
    </source>
</reference>
<protein>
    <submittedName>
        <fullName evidence="2">Uncharacterized protein</fullName>
    </submittedName>
</protein>
<accession>A0AAN7AXA7</accession>